<dbReference type="PIRSF" id="PIRSF033563">
    <property type="entry name" value="UCP033563"/>
    <property type="match status" value="1"/>
</dbReference>
<keyword evidence="2" id="KW-1185">Reference proteome</keyword>
<evidence type="ECO:0000313" key="1">
    <source>
        <dbReference type="EMBL" id="MBT0662926.1"/>
    </source>
</evidence>
<dbReference type="Proteomes" id="UP000811899">
    <property type="component" value="Unassembled WGS sequence"/>
</dbReference>
<reference evidence="1 2" key="1">
    <citation type="submission" date="2021-05" db="EMBL/GenBank/DDBJ databases">
        <title>The draft genome of Geobacter pelophilus DSM 12255.</title>
        <authorList>
            <person name="Xu Z."/>
            <person name="Masuda Y."/>
            <person name="Itoh H."/>
            <person name="Senoo K."/>
        </authorList>
    </citation>
    <scope>NUCLEOTIDE SEQUENCE [LARGE SCALE GENOMIC DNA]</scope>
    <source>
        <strain evidence="1 2">DSM 12255</strain>
    </source>
</reference>
<dbReference type="AlphaFoldDB" id="A0AAW4KWH7"/>
<organism evidence="1 2">
    <name type="scientific">Geoanaerobacter pelophilus</name>
    <dbReference type="NCBI Taxonomy" id="60036"/>
    <lineage>
        <taxon>Bacteria</taxon>
        <taxon>Pseudomonadati</taxon>
        <taxon>Thermodesulfobacteriota</taxon>
        <taxon>Desulfuromonadia</taxon>
        <taxon>Geobacterales</taxon>
        <taxon>Geobacteraceae</taxon>
        <taxon>Geoanaerobacter</taxon>
    </lineage>
</organism>
<dbReference type="EMBL" id="JAHCVJ010000001">
    <property type="protein sequence ID" value="MBT0662926.1"/>
    <property type="molecule type" value="Genomic_DNA"/>
</dbReference>
<dbReference type="PANTHER" id="PTHR36454">
    <property type="entry name" value="LMO2823 PROTEIN"/>
    <property type="match status" value="1"/>
</dbReference>
<dbReference type="RefSeq" id="WP_214169713.1">
    <property type="nucleotide sequence ID" value="NZ_JAHCVJ010000001.1"/>
</dbReference>
<dbReference type="Pfam" id="PF06245">
    <property type="entry name" value="DUF1015"/>
    <property type="match status" value="1"/>
</dbReference>
<comment type="caution">
    <text evidence="1">The sequence shown here is derived from an EMBL/GenBank/DDBJ whole genome shotgun (WGS) entry which is preliminary data.</text>
</comment>
<dbReference type="InterPro" id="IPR008323">
    <property type="entry name" value="UCP033563"/>
</dbReference>
<sequence length="413" mass="46437">MAIIKPFKAVRPVKELASRVASPPYDVMDAAEAREMAAGEPDSFLHISRPEIDLDVAIDHYSDPVYLRGRQNLADFMSRGVLFQDKADCYYVYRQQMGDIIQTGLVTCASVDDYESGVIKKHELTRADKEDDRVRHIDYMDANDEPVFFTYRFDQAIAALIKDASNADPEYDFTASDGVRHTFWIINDQAAIDRLTGLFAAIPNLYVADGHHRSAAAGRVRELRAAANPSHNGTEEYNYFLAVIFPDNELNIMPYNRAVKDLNHLTVAEFISRVAEKFDVTPVSTAVSPQERHQFGMYLAGKWYALTAGNDSFDETDPVNHLDVSILQNNLLNPVLGIRNPRTDQRIHFVGGIRGVEELVRLVDSGEYEVAFSLHPTSIGELISLADADKIMPPKSTWFEPKLRSGLFLHLLK</sequence>
<evidence type="ECO:0000313" key="2">
    <source>
        <dbReference type="Proteomes" id="UP000811899"/>
    </source>
</evidence>
<gene>
    <name evidence="1" type="ORF">KI809_01330</name>
</gene>
<protein>
    <submittedName>
        <fullName evidence="1">DUF1015 family protein</fullName>
    </submittedName>
</protein>
<dbReference type="PANTHER" id="PTHR36454:SF1">
    <property type="entry name" value="DUF1015 DOMAIN-CONTAINING PROTEIN"/>
    <property type="match status" value="1"/>
</dbReference>
<proteinExistence type="predicted"/>
<accession>A0AAW4KWH7</accession>
<name>A0AAW4KWH7_9BACT</name>